<comment type="caution">
    <text evidence="2">The sequence shown here is derived from an EMBL/GenBank/DDBJ whole genome shotgun (WGS) entry which is preliminary data.</text>
</comment>
<feature type="compositionally biased region" description="Basic and acidic residues" evidence="1">
    <location>
        <begin position="121"/>
        <end position="138"/>
    </location>
</feature>
<keyword evidence="3" id="KW-1185">Reference proteome</keyword>
<feature type="non-terminal residue" evidence="2">
    <location>
        <position position="1"/>
    </location>
</feature>
<feature type="region of interest" description="Disordered" evidence="1">
    <location>
        <begin position="1"/>
        <end position="168"/>
    </location>
</feature>
<evidence type="ECO:0000313" key="2">
    <source>
        <dbReference type="EMBL" id="EJK59494.1"/>
    </source>
</evidence>
<reference evidence="2 3" key="1">
    <citation type="journal article" date="2012" name="Genome Biol.">
        <title>Genome and low-iron response of an oceanic diatom adapted to chronic iron limitation.</title>
        <authorList>
            <person name="Lommer M."/>
            <person name="Specht M."/>
            <person name="Roy A.S."/>
            <person name="Kraemer L."/>
            <person name="Andreson R."/>
            <person name="Gutowska M.A."/>
            <person name="Wolf J."/>
            <person name="Bergner S.V."/>
            <person name="Schilhabel M.B."/>
            <person name="Klostermeier U.C."/>
            <person name="Beiko R.G."/>
            <person name="Rosenstiel P."/>
            <person name="Hippler M."/>
            <person name="Laroche J."/>
        </authorList>
    </citation>
    <scope>NUCLEOTIDE SEQUENCE [LARGE SCALE GENOMIC DNA]</scope>
    <source>
        <strain evidence="2 3">CCMP1005</strain>
    </source>
</reference>
<gene>
    <name evidence="2" type="ORF">THAOC_20274</name>
</gene>
<proteinExistence type="predicted"/>
<dbReference type="AlphaFoldDB" id="K0S3Q7"/>
<name>K0S3Q7_THAOC</name>
<sequence length="168" mass="18041">VRWTRGQGRPRGAGPNRAGRPDDRRSYSTAPRREGRHARGWRGGEGAAATFAPPPPPASAGGGCLVARRGRPPRSGPVRLAPGSGGRRTGERHDIGAAGEGGGVGLASRPATPPLLNPRPGDWRRLSPAEAPARDGRYALRPPCRPPSRTRPAPRRALRRRRQTRQHR</sequence>
<accession>K0S3Q7</accession>
<feature type="compositionally biased region" description="Low complexity" evidence="1">
    <location>
        <begin position="1"/>
        <end position="18"/>
    </location>
</feature>
<organism evidence="2 3">
    <name type="scientific">Thalassiosira oceanica</name>
    <name type="common">Marine diatom</name>
    <dbReference type="NCBI Taxonomy" id="159749"/>
    <lineage>
        <taxon>Eukaryota</taxon>
        <taxon>Sar</taxon>
        <taxon>Stramenopiles</taxon>
        <taxon>Ochrophyta</taxon>
        <taxon>Bacillariophyta</taxon>
        <taxon>Coscinodiscophyceae</taxon>
        <taxon>Thalassiosirophycidae</taxon>
        <taxon>Thalassiosirales</taxon>
        <taxon>Thalassiosiraceae</taxon>
        <taxon>Thalassiosira</taxon>
    </lineage>
</organism>
<feature type="compositionally biased region" description="Basic residues" evidence="1">
    <location>
        <begin position="152"/>
        <end position="168"/>
    </location>
</feature>
<protein>
    <submittedName>
        <fullName evidence="2">Uncharacterized protein</fullName>
    </submittedName>
</protein>
<evidence type="ECO:0000256" key="1">
    <source>
        <dbReference type="SAM" id="MobiDB-lite"/>
    </source>
</evidence>
<dbReference type="EMBL" id="AGNL01022808">
    <property type="protein sequence ID" value="EJK59494.1"/>
    <property type="molecule type" value="Genomic_DNA"/>
</dbReference>
<dbReference type="Proteomes" id="UP000266841">
    <property type="component" value="Unassembled WGS sequence"/>
</dbReference>
<evidence type="ECO:0000313" key="3">
    <source>
        <dbReference type="Proteomes" id="UP000266841"/>
    </source>
</evidence>